<reference evidence="3" key="1">
    <citation type="submission" date="2021-02" db="EMBL/GenBank/DDBJ databases">
        <authorList>
            <person name="Steward A R."/>
        </authorList>
    </citation>
    <scope>NUCLEOTIDE SEQUENCE</scope>
</reference>
<keyword evidence="4" id="KW-1185">Reference proteome</keyword>
<accession>A0A821V2D1</accession>
<evidence type="ECO:0000256" key="2">
    <source>
        <dbReference type="SAM" id="SignalP"/>
    </source>
</evidence>
<feature type="region of interest" description="Disordered" evidence="1">
    <location>
        <begin position="454"/>
        <end position="473"/>
    </location>
</feature>
<feature type="compositionally biased region" description="Polar residues" evidence="1">
    <location>
        <begin position="388"/>
        <end position="397"/>
    </location>
</feature>
<organism evidence="3 4">
    <name type="scientific">Pieris macdunnoughi</name>
    <dbReference type="NCBI Taxonomy" id="345717"/>
    <lineage>
        <taxon>Eukaryota</taxon>
        <taxon>Metazoa</taxon>
        <taxon>Ecdysozoa</taxon>
        <taxon>Arthropoda</taxon>
        <taxon>Hexapoda</taxon>
        <taxon>Insecta</taxon>
        <taxon>Pterygota</taxon>
        <taxon>Neoptera</taxon>
        <taxon>Endopterygota</taxon>
        <taxon>Lepidoptera</taxon>
        <taxon>Glossata</taxon>
        <taxon>Ditrysia</taxon>
        <taxon>Papilionoidea</taxon>
        <taxon>Pieridae</taxon>
        <taxon>Pierinae</taxon>
        <taxon>Pieris</taxon>
    </lineage>
</organism>
<dbReference type="EMBL" id="CAJOBZ010000035">
    <property type="protein sequence ID" value="CAF4898896.1"/>
    <property type="molecule type" value="Genomic_DNA"/>
</dbReference>
<feature type="compositionally biased region" description="Polar residues" evidence="1">
    <location>
        <begin position="743"/>
        <end position="752"/>
    </location>
</feature>
<feature type="region of interest" description="Disordered" evidence="1">
    <location>
        <begin position="385"/>
        <end position="404"/>
    </location>
</feature>
<feature type="chain" id="PRO_5032480751" evidence="2">
    <location>
        <begin position="17"/>
        <end position="762"/>
    </location>
</feature>
<protein>
    <submittedName>
        <fullName evidence="3">Uncharacterized protein</fullName>
    </submittedName>
</protein>
<feature type="region of interest" description="Disordered" evidence="1">
    <location>
        <begin position="743"/>
        <end position="762"/>
    </location>
</feature>
<evidence type="ECO:0000256" key="1">
    <source>
        <dbReference type="SAM" id="MobiDB-lite"/>
    </source>
</evidence>
<comment type="caution">
    <text evidence="3">The sequence shown here is derived from an EMBL/GenBank/DDBJ whole genome shotgun (WGS) entry which is preliminary data.</text>
</comment>
<gene>
    <name evidence="3" type="ORF">PMACD_LOCUS11114</name>
</gene>
<evidence type="ECO:0000313" key="4">
    <source>
        <dbReference type="Proteomes" id="UP000663880"/>
    </source>
</evidence>
<proteinExistence type="predicted"/>
<dbReference type="AlphaFoldDB" id="A0A821V2D1"/>
<dbReference type="OrthoDB" id="6917104at2759"/>
<evidence type="ECO:0000313" key="3">
    <source>
        <dbReference type="EMBL" id="CAF4898896.1"/>
    </source>
</evidence>
<name>A0A821V2D1_9NEOP</name>
<keyword evidence="2" id="KW-0732">Signal</keyword>
<feature type="signal peptide" evidence="2">
    <location>
        <begin position="1"/>
        <end position="16"/>
    </location>
</feature>
<sequence>MIVLLLIASVATITAATNEEATSHTHINPEYLKPREEYYKPIPYHPRGEHETGRYHNNYFGHYAGDYNGHYGNNIGHPYSPYLERKINTEQIYGNHIPVQKEHYFIPNDPSHYIHNHKYGYIPAKAAYHNVSPYLERKVFIFSVLALSVSSEKVIETFENGATDLLKQGSDYLHTPQRIYFKGDSLNDGHEYNVLNHNPIIPLGQQNIGRVAKYDSYAHHSNSRSYENLGPNKNEYIPYRHHDVPLAHTQIISDNIHGLEVTNKIPSMKLDQPYYRTPPKSSIHDYNHVLNGDERPKTYEELALKNLCVDCSHYRANEYSQNPTHYQHEKSALNEQLTKDIYNPYLVHNSENYHGYSHESYTDAESERQRLLDKINYIYHHGKDMQYTKPSQNNTNPREPLYKSDPHYFNYKPYYSDNNYEYKVKANGLFPYGPKHVDYYPVRVNNYYPSHNYNDKPEPKHENYYGHKNDASDRYTPNVYSEALVYPRSKYEYETVNTTNNDTNINQKIYYNPYFDFAPNAKTVNRDDNSYSTDLTAKVLKNLLYSKNKYPSSYSTAHSNEFYNSEPKHFYNNYAHENNAPHNYRHFNNEVKDIISIQYPKNNHNQYNVHSNSLYHNGHKNAYHGANGNYVPNRHFKDIVEEVNRILYSRKKHVPYVNAYYKDNHEHITDEHELGPKKQQEPYVNDYAGEHLIDPKNINNAYGQLDMHQHYKHFKDVVEEAKKLLEPKNKHDAYANVHSTDAINHNTLTPPRNYNHHENLAF</sequence>
<dbReference type="Proteomes" id="UP000663880">
    <property type="component" value="Unassembled WGS sequence"/>
</dbReference>